<dbReference type="AlphaFoldDB" id="H1Y2P6"/>
<keyword evidence="2" id="KW-1185">Reference proteome</keyword>
<dbReference type="eggNOG" id="COG0501">
    <property type="taxonomic scope" value="Bacteria"/>
</dbReference>
<evidence type="ECO:0000313" key="2">
    <source>
        <dbReference type="Proteomes" id="UP000002774"/>
    </source>
</evidence>
<dbReference type="EMBL" id="CM001403">
    <property type="protein sequence ID" value="EHQ28225.1"/>
    <property type="molecule type" value="Genomic_DNA"/>
</dbReference>
<organism evidence="1 2">
    <name type="scientific">Mucilaginibacter paludis DSM 18603</name>
    <dbReference type="NCBI Taxonomy" id="714943"/>
    <lineage>
        <taxon>Bacteria</taxon>
        <taxon>Pseudomonadati</taxon>
        <taxon>Bacteroidota</taxon>
        <taxon>Sphingobacteriia</taxon>
        <taxon>Sphingobacteriales</taxon>
        <taxon>Sphingobacteriaceae</taxon>
        <taxon>Mucilaginibacter</taxon>
    </lineage>
</organism>
<dbReference type="HOGENOM" id="CLU_071557_0_0_10"/>
<proteinExistence type="predicted"/>
<protein>
    <submittedName>
        <fullName evidence="1">Uncharacterized protein</fullName>
    </submittedName>
</protein>
<gene>
    <name evidence="1" type="ORF">Mucpa_4134</name>
</gene>
<reference evidence="1" key="1">
    <citation type="submission" date="2011-09" db="EMBL/GenBank/DDBJ databases">
        <title>The permanent draft genome of Mucilaginibacter paludis DSM 18603.</title>
        <authorList>
            <consortium name="US DOE Joint Genome Institute (JGI-PGF)"/>
            <person name="Lucas S."/>
            <person name="Han J."/>
            <person name="Lapidus A."/>
            <person name="Bruce D."/>
            <person name="Goodwin L."/>
            <person name="Pitluck S."/>
            <person name="Peters L."/>
            <person name="Kyrpides N."/>
            <person name="Mavromatis K."/>
            <person name="Ivanova N."/>
            <person name="Mikhailova N."/>
            <person name="Held B."/>
            <person name="Detter J.C."/>
            <person name="Tapia R."/>
            <person name="Han C."/>
            <person name="Land M."/>
            <person name="Hauser L."/>
            <person name="Markowitz V."/>
            <person name="Cheng J.-F."/>
            <person name="Hugenholtz P."/>
            <person name="Woyke T."/>
            <person name="Wu D."/>
            <person name="Tindall B."/>
            <person name="Brambilla E."/>
            <person name="Klenk H.-P."/>
            <person name="Eisen J.A."/>
        </authorList>
    </citation>
    <scope>NUCLEOTIDE SEQUENCE [LARGE SCALE GENOMIC DNA]</scope>
    <source>
        <strain evidence="1">DSM 18603</strain>
    </source>
</reference>
<dbReference type="Proteomes" id="UP000002774">
    <property type="component" value="Chromosome"/>
</dbReference>
<evidence type="ECO:0000313" key="1">
    <source>
        <dbReference type="EMBL" id="EHQ28225.1"/>
    </source>
</evidence>
<accession>H1Y2P6</accession>
<name>H1Y2P6_9SPHI</name>
<dbReference type="STRING" id="714943.Mucpa_4134"/>
<sequence>MCISHKGGCGQMSPHLDWYITQDSPVPRSLFEVLCFWKKEIRCPVTKKDKLWIEHSLLSLCQLFDPIYFDSLTTILPIEFYHDRHFTGIEEDAQYIFEKLISIMRLDAWEIQLLFFTNKSTIFSEGIAATPSENLKGTWNSSSAKFIDNGLGHREIWIELELLTDQTALTAILAHQLTQYKLLTEYIIEQDNLTTAIATIAFGFGIFMGNSYFKFEQWTGNSHQGWQISKSGYLPEQVIAYAMAWLAHYRREDISWKLQLNKTMKKYFEQSYYYIERNKESMKWVME</sequence>